<comment type="function">
    <text evidence="6">Involved in nucleolar processing of pre-18S ribosomal RNA. Has a role in the nuclear export of 40S pre-ribosomal subunit to the cytoplasm.</text>
</comment>
<protein>
    <submittedName>
        <fullName evidence="8">Uncharacterized protein LOC108568765 isoform X1</fullName>
    </submittedName>
</protein>
<dbReference type="InterPro" id="IPR007276">
    <property type="entry name" value="Nop14"/>
</dbReference>
<dbReference type="PANTHER" id="PTHR23183">
    <property type="entry name" value="NOP14"/>
    <property type="match status" value="1"/>
</dbReference>
<dbReference type="GeneID" id="108568765"/>
<proteinExistence type="inferred from homology"/>
<reference evidence="8" key="1">
    <citation type="submission" date="2025-08" db="UniProtKB">
        <authorList>
            <consortium name="RefSeq"/>
        </authorList>
    </citation>
    <scope>IDENTIFICATION</scope>
    <source>
        <tissue evidence="8">Whole Larva</tissue>
    </source>
</reference>
<evidence type="ECO:0000256" key="6">
    <source>
        <dbReference type="ARBA" id="ARBA00024695"/>
    </source>
</evidence>
<evidence type="ECO:0000313" key="7">
    <source>
        <dbReference type="Proteomes" id="UP000695000"/>
    </source>
</evidence>
<dbReference type="Pfam" id="PF04147">
    <property type="entry name" value="Nop14"/>
    <property type="match status" value="1"/>
</dbReference>
<evidence type="ECO:0000256" key="4">
    <source>
        <dbReference type="ARBA" id="ARBA00022552"/>
    </source>
</evidence>
<comment type="similarity">
    <text evidence="2">Belongs to the NOP14 family.</text>
</comment>
<accession>A0ABM1NFD3</accession>
<gene>
    <name evidence="8" type="primary">LOC108568765</name>
</gene>
<keyword evidence="3" id="KW-0690">Ribosome biogenesis</keyword>
<evidence type="ECO:0000256" key="5">
    <source>
        <dbReference type="ARBA" id="ARBA00023242"/>
    </source>
</evidence>
<dbReference type="Proteomes" id="UP000695000">
    <property type="component" value="Unplaced"/>
</dbReference>
<evidence type="ECO:0000313" key="8">
    <source>
        <dbReference type="RefSeq" id="XP_017785533.1"/>
    </source>
</evidence>
<sequence>MVKVQNKTRRSAEAVQKSPKFKKAFNPFEVFLNKVKIRFLNKKTKHDGVSLSKAFRKTETTDYKLRNRRVNGNRPVDISIPCSILNSKKKSLLFDEHIWTYHQQTSKDDYLKGLEKLQFKENSCNKLQSTTKQSSNNQNVLGSPKKQNTSIYKLTDQFEYKEVLLIVPNCNNKIDDQIQLPMENNILQSFEKNLEKINLSFDDRHMTDISVSDLTLSMNNGITTVSVHDVILKNVEEPEKNMSYFRKKVQISKTNLINRSIMGYSETESLNEDFKEIKLLDKARGESQSMYGLPENYEQLRELLQDKPSHDQSVIIERMIQCNHLSLQKENMIEVSSLFEYLLRHLSDICCDLKDCKKCFDVFTCLTPQFFDLAMLNPERAHISLLDVIQEKQTEYRKDTSRFPGIDVILYLNLSYQLFTEKELQLLTPNLVFMEQMLTTCQVKTRADVAYGLFLVTLIAQYTSLSKGYSPACVMFLNGILRIAIPKNSKQFPSSNKFSCSLVLTEPVDSMDNDKLDIKDLTDAKDFDQSFRGKVINVSLGLLIYFHSCCESLPSCFEIFERTLVSLKQLPVMYYPKELNETISKFIHDLEQSNKNRILKFIIMDTELDKTI</sequence>
<keyword evidence="7" id="KW-1185">Reference proteome</keyword>
<organism evidence="7 8">
    <name type="scientific">Nicrophorus vespilloides</name>
    <name type="common">Boreal carrion beetle</name>
    <dbReference type="NCBI Taxonomy" id="110193"/>
    <lineage>
        <taxon>Eukaryota</taxon>
        <taxon>Metazoa</taxon>
        <taxon>Ecdysozoa</taxon>
        <taxon>Arthropoda</taxon>
        <taxon>Hexapoda</taxon>
        <taxon>Insecta</taxon>
        <taxon>Pterygota</taxon>
        <taxon>Neoptera</taxon>
        <taxon>Endopterygota</taxon>
        <taxon>Coleoptera</taxon>
        <taxon>Polyphaga</taxon>
        <taxon>Staphyliniformia</taxon>
        <taxon>Silphidae</taxon>
        <taxon>Nicrophorinae</taxon>
        <taxon>Nicrophorus</taxon>
    </lineage>
</organism>
<comment type="subcellular location">
    <subcellularLocation>
        <location evidence="1">Nucleus</location>
        <location evidence="1">Nucleolus</location>
    </subcellularLocation>
</comment>
<keyword evidence="4" id="KW-0698">rRNA processing</keyword>
<dbReference type="PANTHER" id="PTHR23183:SF0">
    <property type="entry name" value="NUCLEOLAR PROTEIN 14"/>
    <property type="match status" value="1"/>
</dbReference>
<evidence type="ECO:0000256" key="2">
    <source>
        <dbReference type="ARBA" id="ARBA00007466"/>
    </source>
</evidence>
<name>A0ABM1NFD3_NICVS</name>
<evidence type="ECO:0000256" key="3">
    <source>
        <dbReference type="ARBA" id="ARBA00022517"/>
    </source>
</evidence>
<evidence type="ECO:0000256" key="1">
    <source>
        <dbReference type="ARBA" id="ARBA00004604"/>
    </source>
</evidence>
<keyword evidence="5" id="KW-0539">Nucleus</keyword>
<dbReference type="RefSeq" id="XP_017785533.1">
    <property type="nucleotide sequence ID" value="XM_017930044.1"/>
</dbReference>